<dbReference type="PROSITE" id="PS00028">
    <property type="entry name" value="ZINC_FINGER_C2H2_1"/>
    <property type="match status" value="1"/>
</dbReference>
<dbReference type="EMBL" id="JAHWGI010001169">
    <property type="protein sequence ID" value="KAK3924228.1"/>
    <property type="molecule type" value="Genomic_DNA"/>
</dbReference>
<accession>A0AAE1LLN1</accession>
<dbReference type="PANTHER" id="PTHR31912">
    <property type="entry name" value="IP13529P"/>
    <property type="match status" value="1"/>
</dbReference>
<feature type="compositionally biased region" description="Pro residues" evidence="2">
    <location>
        <begin position="92"/>
        <end position="102"/>
    </location>
</feature>
<feature type="domain" description="C2H2-type" evidence="3">
    <location>
        <begin position="43"/>
        <end position="71"/>
    </location>
</feature>
<protein>
    <submittedName>
        <fullName evidence="4">Zinc finger protein 358</fullName>
    </submittedName>
</protein>
<reference evidence="4" key="1">
    <citation type="submission" date="2021-07" db="EMBL/GenBank/DDBJ databases">
        <authorList>
            <person name="Catto M.A."/>
            <person name="Jacobson A."/>
            <person name="Kennedy G."/>
            <person name="Labadie P."/>
            <person name="Hunt B.G."/>
            <person name="Srinivasan R."/>
        </authorList>
    </citation>
    <scope>NUCLEOTIDE SEQUENCE</scope>
    <source>
        <strain evidence="4">PL_HMW_Pooled</strain>
        <tissue evidence="4">Head</tissue>
    </source>
</reference>
<dbReference type="InterPro" id="IPR013087">
    <property type="entry name" value="Znf_C2H2_type"/>
</dbReference>
<gene>
    <name evidence="4" type="ORF">KUF71_002499</name>
</gene>
<evidence type="ECO:0000256" key="2">
    <source>
        <dbReference type="SAM" id="MobiDB-lite"/>
    </source>
</evidence>
<keyword evidence="1" id="KW-0862">Zinc</keyword>
<name>A0AAE1LLN1_9NEOP</name>
<comment type="caution">
    <text evidence="4">The sequence shown here is derived from an EMBL/GenBank/DDBJ whole genome shotgun (WGS) entry which is preliminary data.</text>
</comment>
<evidence type="ECO:0000313" key="5">
    <source>
        <dbReference type="Proteomes" id="UP001219518"/>
    </source>
</evidence>
<proteinExistence type="predicted"/>
<keyword evidence="1" id="KW-0863">Zinc-finger</keyword>
<dbReference type="PROSITE" id="PS50157">
    <property type="entry name" value="ZINC_FINGER_C2H2_2"/>
    <property type="match status" value="1"/>
</dbReference>
<dbReference type="AlphaFoldDB" id="A0AAE1LLN1"/>
<organism evidence="4 5">
    <name type="scientific">Frankliniella fusca</name>
    <dbReference type="NCBI Taxonomy" id="407009"/>
    <lineage>
        <taxon>Eukaryota</taxon>
        <taxon>Metazoa</taxon>
        <taxon>Ecdysozoa</taxon>
        <taxon>Arthropoda</taxon>
        <taxon>Hexapoda</taxon>
        <taxon>Insecta</taxon>
        <taxon>Pterygota</taxon>
        <taxon>Neoptera</taxon>
        <taxon>Paraneoptera</taxon>
        <taxon>Thysanoptera</taxon>
        <taxon>Terebrantia</taxon>
        <taxon>Thripoidea</taxon>
        <taxon>Thripidae</taxon>
        <taxon>Frankliniella</taxon>
    </lineage>
</organism>
<evidence type="ECO:0000256" key="1">
    <source>
        <dbReference type="PROSITE-ProRule" id="PRU00042"/>
    </source>
</evidence>
<keyword evidence="5" id="KW-1185">Reference proteome</keyword>
<feature type="region of interest" description="Disordered" evidence="2">
    <location>
        <begin position="68"/>
        <end position="118"/>
    </location>
</feature>
<sequence length="785" mass="89030">MSSKPYDSTFPVSCGECPHLGRVFGIESLKQHYLEVHPSIGQLTCGSCAQIFFNKTSLIRHIKQQHEAKRNWTEDSSTADRSSIGQALASQPPSPQSPPSPPSGGEDDTESSENPYPCGNLRDAADKVLINLRSVGTITAKAIERFQDGCNVLLREQLNSTKNKVFKLLSEKNVPTTDIMEVLNSITNEDPFTDLNSIQSQLEYYANKYGLVKPQEMFLGTRLDQRLDPETNTFLPTQVNETFQYISVIGTLKALLSNESKRTNMFKDYVSKDGVYRSFFDGKCFKDHPLSKHDNVLQILFFYDELEVAAALGSKCIIHKLGVFFFQVLNGPPHLTSKLSSIHLLALVYADGMKKPGAFEKVLAPFVVEMKQLSSEEGLVISLKDDHFTLRAVLAAVTADTLAAHELLGFLGPGAKYFCRLCMIDRQSFRQDGNAEAAMRTREDHNRQVQNVLCVPANSKLYGVKGDCPLNKVPYFHCVDGSVFDIFHDLLEGIVPSVLEFTLRNYIYMKELLTVKDFNSKVISFSYGVPDSKNKPSPNFMIEMLTSKKKLKQTGSQMWCLIRVFLFFLDEYVQEDDRYMELVFNLQDVIKLVFSFQFTDVDLENLDIMIHQFLQNFKTLHVDSCSVAEVEDNTNTDEEENVDDPDVLEEINVQGVACRQRQKIPLTVHMFNKLHHLKHYSQIMRQRGPLVRMWCAKFEASLKKFRQYAAICCNFRNPPKSMAQMFQLSHLSALLEDEDSIQVEFNSQECFEVRQTNYAALFLEKGISETTTISLTNSAFLNGED</sequence>
<evidence type="ECO:0000313" key="4">
    <source>
        <dbReference type="EMBL" id="KAK3924228.1"/>
    </source>
</evidence>
<dbReference type="GO" id="GO:0008270">
    <property type="term" value="F:zinc ion binding"/>
    <property type="evidence" value="ECO:0007669"/>
    <property type="project" value="UniProtKB-KW"/>
</dbReference>
<keyword evidence="1" id="KW-0479">Metal-binding</keyword>
<feature type="compositionally biased region" description="Polar residues" evidence="2">
    <location>
        <begin position="74"/>
        <end position="89"/>
    </location>
</feature>
<dbReference type="Proteomes" id="UP001219518">
    <property type="component" value="Unassembled WGS sequence"/>
</dbReference>
<dbReference type="Gene3D" id="3.30.160.60">
    <property type="entry name" value="Classic Zinc Finger"/>
    <property type="match status" value="1"/>
</dbReference>
<evidence type="ECO:0000259" key="3">
    <source>
        <dbReference type="PROSITE" id="PS50157"/>
    </source>
</evidence>
<reference evidence="4" key="2">
    <citation type="journal article" date="2023" name="BMC Genomics">
        <title>Pest status, molecular evolution, and epigenetic factors derived from the genome assembly of Frankliniella fusca, a thysanopteran phytovirus vector.</title>
        <authorList>
            <person name="Catto M.A."/>
            <person name="Labadie P.E."/>
            <person name="Jacobson A.L."/>
            <person name="Kennedy G.G."/>
            <person name="Srinivasan R."/>
            <person name="Hunt B.G."/>
        </authorList>
    </citation>
    <scope>NUCLEOTIDE SEQUENCE</scope>
    <source>
        <strain evidence="4">PL_HMW_Pooled</strain>
    </source>
</reference>
<dbReference type="PANTHER" id="PTHR31912:SF34">
    <property type="entry name" value="NOTOCHORD-RELATED PROTEIN"/>
    <property type="match status" value="1"/>
</dbReference>